<dbReference type="PANTHER" id="PTHR45753">
    <property type="entry name" value="ORNITHINE CARBAMOYLTRANSFERASE, MITOCHONDRIAL"/>
    <property type="match status" value="1"/>
</dbReference>
<dbReference type="GO" id="GO:0016743">
    <property type="term" value="F:carboxyl- or carbamoyltransferase activity"/>
    <property type="evidence" value="ECO:0007669"/>
    <property type="project" value="InterPro"/>
</dbReference>
<dbReference type="SUPFAM" id="SSF53671">
    <property type="entry name" value="Aspartate/ornithine carbamoyltransferase"/>
    <property type="match status" value="1"/>
</dbReference>
<dbReference type="PRINTS" id="PR00100">
    <property type="entry name" value="AOTCASE"/>
</dbReference>
<sequence length="210" mass="22243">MSLSRTIETPEIGGALGTELAPRKHVLDLDDFTQKEVAGVLGSARSMKEVLGRDIKKVPALRGKVLVTLFYEASTRTRISFEEAGKVLSADVINMSASGSSAEKGESLLNTGLTIQAMGVDTLVIRHPHSGAPHLLAQHLDKVSIINAGDGLHAHPTQALLDLYTVHEKLGSLEGLKVVIVGDVLHSRVARSNIWGFATMGAKVVLSGPA</sequence>
<accession>A0A381Z9N8</accession>
<dbReference type="InterPro" id="IPR036901">
    <property type="entry name" value="Asp/Orn_carbamoylTrfase_sf"/>
</dbReference>
<evidence type="ECO:0000313" key="3">
    <source>
        <dbReference type="EMBL" id="SVA85463.1"/>
    </source>
</evidence>
<dbReference type="InterPro" id="IPR006132">
    <property type="entry name" value="Asp/Orn_carbamoyltranf_P-bd"/>
</dbReference>
<dbReference type="EMBL" id="UINC01020328">
    <property type="protein sequence ID" value="SVA85463.1"/>
    <property type="molecule type" value="Genomic_DNA"/>
</dbReference>
<dbReference type="PRINTS" id="PR00101">
    <property type="entry name" value="ATCASE"/>
</dbReference>
<keyword evidence="1" id="KW-0808">Transferase</keyword>
<dbReference type="PANTHER" id="PTHR45753:SF6">
    <property type="entry name" value="ASPARTATE CARBAMOYLTRANSFERASE"/>
    <property type="match status" value="1"/>
</dbReference>
<dbReference type="PROSITE" id="PS00097">
    <property type="entry name" value="CARBAMOYLTRANSFERASE"/>
    <property type="match status" value="1"/>
</dbReference>
<organism evidence="3">
    <name type="scientific">marine metagenome</name>
    <dbReference type="NCBI Taxonomy" id="408172"/>
    <lineage>
        <taxon>unclassified sequences</taxon>
        <taxon>metagenomes</taxon>
        <taxon>ecological metagenomes</taxon>
    </lineage>
</organism>
<dbReference type="AlphaFoldDB" id="A0A381Z9N8"/>
<dbReference type="GO" id="GO:0006520">
    <property type="term" value="P:amino acid metabolic process"/>
    <property type="evidence" value="ECO:0007669"/>
    <property type="project" value="InterPro"/>
</dbReference>
<dbReference type="Pfam" id="PF02729">
    <property type="entry name" value="OTCace_N"/>
    <property type="match status" value="1"/>
</dbReference>
<proteinExistence type="predicted"/>
<name>A0A381Z9N8_9ZZZZ</name>
<evidence type="ECO:0000256" key="1">
    <source>
        <dbReference type="ARBA" id="ARBA00022679"/>
    </source>
</evidence>
<reference evidence="3" key="1">
    <citation type="submission" date="2018-05" db="EMBL/GenBank/DDBJ databases">
        <authorList>
            <person name="Lanie J.A."/>
            <person name="Ng W.-L."/>
            <person name="Kazmierczak K.M."/>
            <person name="Andrzejewski T.M."/>
            <person name="Davidsen T.M."/>
            <person name="Wayne K.J."/>
            <person name="Tettelin H."/>
            <person name="Glass J.I."/>
            <person name="Rusch D."/>
            <person name="Podicherti R."/>
            <person name="Tsui H.-C.T."/>
            <person name="Winkler M.E."/>
        </authorList>
    </citation>
    <scope>NUCLEOTIDE SEQUENCE</scope>
</reference>
<dbReference type="GO" id="GO:0005829">
    <property type="term" value="C:cytosol"/>
    <property type="evidence" value="ECO:0007669"/>
    <property type="project" value="TreeGrafter"/>
</dbReference>
<evidence type="ECO:0000259" key="2">
    <source>
        <dbReference type="Pfam" id="PF02729"/>
    </source>
</evidence>
<dbReference type="GO" id="GO:0016597">
    <property type="term" value="F:amino acid binding"/>
    <property type="evidence" value="ECO:0007669"/>
    <property type="project" value="InterPro"/>
</dbReference>
<feature type="domain" description="Aspartate/ornithine carbamoyltransferase carbamoyl-P binding" evidence="2">
    <location>
        <begin position="24"/>
        <end position="168"/>
    </location>
</feature>
<feature type="non-terminal residue" evidence="3">
    <location>
        <position position="210"/>
    </location>
</feature>
<protein>
    <recommendedName>
        <fullName evidence="2">Aspartate/ornithine carbamoyltransferase carbamoyl-P binding domain-containing protein</fullName>
    </recommendedName>
</protein>
<dbReference type="Gene3D" id="3.40.50.1370">
    <property type="entry name" value="Aspartate/ornithine carbamoyltransferase"/>
    <property type="match status" value="2"/>
</dbReference>
<gene>
    <name evidence="3" type="ORF">METZ01_LOCUS138317</name>
</gene>
<dbReference type="InterPro" id="IPR006130">
    <property type="entry name" value="Asp/Orn_carbamoylTrfase"/>
</dbReference>